<keyword evidence="5 7" id="KW-0472">Membrane</keyword>
<dbReference type="NCBIfam" id="TIGR04057">
    <property type="entry name" value="SusC_RagA_signa"/>
    <property type="match status" value="1"/>
</dbReference>
<evidence type="ECO:0000256" key="3">
    <source>
        <dbReference type="ARBA" id="ARBA00022452"/>
    </source>
</evidence>
<comment type="similarity">
    <text evidence="7">Belongs to the TonB-dependent receptor family.</text>
</comment>
<dbReference type="InterPro" id="IPR011662">
    <property type="entry name" value="Secretin/TonB_short_N"/>
</dbReference>
<keyword evidence="2 7" id="KW-0813">Transport</keyword>
<dbReference type="InterPro" id="IPR037066">
    <property type="entry name" value="Plug_dom_sf"/>
</dbReference>
<dbReference type="Gene3D" id="2.40.170.20">
    <property type="entry name" value="TonB-dependent receptor, beta-barrel domain"/>
    <property type="match status" value="1"/>
</dbReference>
<evidence type="ECO:0000256" key="1">
    <source>
        <dbReference type="ARBA" id="ARBA00004571"/>
    </source>
</evidence>
<dbReference type="InterPro" id="IPR008969">
    <property type="entry name" value="CarboxyPept-like_regulatory"/>
</dbReference>
<dbReference type="Pfam" id="PF13715">
    <property type="entry name" value="CarbopepD_reg_2"/>
    <property type="match status" value="1"/>
</dbReference>
<evidence type="ECO:0000256" key="2">
    <source>
        <dbReference type="ARBA" id="ARBA00022448"/>
    </source>
</evidence>
<dbReference type="InterPro" id="IPR023997">
    <property type="entry name" value="TonB-dep_OMP_SusC/RagA_CS"/>
</dbReference>
<dbReference type="SUPFAM" id="SSF49464">
    <property type="entry name" value="Carboxypeptidase regulatory domain-like"/>
    <property type="match status" value="1"/>
</dbReference>
<dbReference type="SMART" id="SM00965">
    <property type="entry name" value="STN"/>
    <property type="match status" value="1"/>
</dbReference>
<dbReference type="InterPro" id="IPR039426">
    <property type="entry name" value="TonB-dep_rcpt-like"/>
</dbReference>
<proteinExistence type="inferred from homology"/>
<evidence type="ECO:0000259" key="8">
    <source>
        <dbReference type="SMART" id="SM00965"/>
    </source>
</evidence>
<dbReference type="Gene3D" id="2.60.40.1120">
    <property type="entry name" value="Carboxypeptidase-like, regulatory domain"/>
    <property type="match status" value="1"/>
</dbReference>
<comment type="subcellular location">
    <subcellularLocation>
        <location evidence="1 7">Cell outer membrane</location>
        <topology evidence="1 7">Multi-pass membrane protein</topology>
    </subcellularLocation>
</comment>
<gene>
    <name evidence="9" type="ORF">ABEG20_04505</name>
</gene>
<keyword evidence="3 7" id="KW-1134">Transmembrane beta strand</keyword>
<evidence type="ECO:0000256" key="6">
    <source>
        <dbReference type="ARBA" id="ARBA00023237"/>
    </source>
</evidence>
<dbReference type="EMBL" id="CP157485">
    <property type="protein sequence ID" value="XBO48860.1"/>
    <property type="molecule type" value="Genomic_DNA"/>
</dbReference>
<keyword evidence="6 7" id="KW-0998">Cell outer membrane</keyword>
<protein>
    <submittedName>
        <fullName evidence="9">SusC/RagA family TonB-linked outer membrane protein</fullName>
    </submittedName>
</protein>
<evidence type="ECO:0000256" key="7">
    <source>
        <dbReference type="PROSITE-ProRule" id="PRU01360"/>
    </source>
</evidence>
<evidence type="ECO:0000256" key="5">
    <source>
        <dbReference type="ARBA" id="ARBA00023136"/>
    </source>
</evidence>
<dbReference type="SUPFAM" id="SSF56935">
    <property type="entry name" value="Porins"/>
    <property type="match status" value="1"/>
</dbReference>
<dbReference type="NCBIfam" id="TIGR04056">
    <property type="entry name" value="OMP_RagA_SusC"/>
    <property type="match status" value="1"/>
</dbReference>
<dbReference type="RefSeq" id="WP_406826201.1">
    <property type="nucleotide sequence ID" value="NZ_CP157485.1"/>
</dbReference>
<dbReference type="GO" id="GO:0009279">
    <property type="term" value="C:cell outer membrane"/>
    <property type="evidence" value="ECO:0007669"/>
    <property type="project" value="UniProtKB-SubCell"/>
</dbReference>
<dbReference type="InterPro" id="IPR023996">
    <property type="entry name" value="TonB-dep_OMP_SusC/RagA"/>
</dbReference>
<dbReference type="InterPro" id="IPR036942">
    <property type="entry name" value="Beta-barrel_TonB_sf"/>
</dbReference>
<evidence type="ECO:0000313" key="9">
    <source>
        <dbReference type="EMBL" id="XBO48860.1"/>
    </source>
</evidence>
<dbReference type="AlphaFoldDB" id="A0AAU7K8W4"/>
<accession>A0AAU7K8W4</accession>
<dbReference type="PROSITE" id="PS52016">
    <property type="entry name" value="TONB_DEPENDENT_REC_3"/>
    <property type="match status" value="1"/>
</dbReference>
<organism evidence="9">
    <name type="scientific">Pedobacter sp. KACC 23697</name>
    <dbReference type="NCBI Taxonomy" id="3149230"/>
    <lineage>
        <taxon>Bacteria</taxon>
        <taxon>Pseudomonadati</taxon>
        <taxon>Bacteroidota</taxon>
        <taxon>Sphingobacteriia</taxon>
        <taxon>Sphingobacteriales</taxon>
        <taxon>Sphingobacteriaceae</taxon>
        <taxon>Pedobacter</taxon>
    </lineage>
</organism>
<feature type="domain" description="Secretin/TonB short N-terminal" evidence="8">
    <location>
        <begin position="68"/>
        <end position="119"/>
    </location>
</feature>
<keyword evidence="4 7" id="KW-0812">Transmembrane</keyword>
<reference evidence="9" key="1">
    <citation type="submission" date="2024-05" db="EMBL/GenBank/DDBJ databases">
        <authorList>
            <person name="Kim S."/>
            <person name="Heo J."/>
            <person name="Choi H."/>
            <person name="Choi Y."/>
            <person name="Kwon S.-W."/>
            <person name="Kim Y."/>
        </authorList>
    </citation>
    <scope>NUCLEOTIDE SEQUENCE</scope>
    <source>
        <strain evidence="9">KACC 23697</strain>
    </source>
</reference>
<dbReference type="Pfam" id="PF07660">
    <property type="entry name" value="STN"/>
    <property type="match status" value="1"/>
</dbReference>
<dbReference type="Gene3D" id="2.170.130.10">
    <property type="entry name" value="TonB-dependent receptor, plug domain"/>
    <property type="match status" value="1"/>
</dbReference>
<sequence length="1201" mass="132119">MKKSISMGNKLRACCSGQNMGFITKVVVLLFAIFVFQSGKSQAQTVTLSKNNAKIVDVFKEIRKQTGYDFVYTSSHISESTPVSINVKNAPLESALAACFKDQPLSYSIKNKTIVVKSKATTQETGPPVSRPAGKYRLVTGRVTDTENRSLPGVTVFSKELNVKTATDREGRYRIDVIGQESATLVFSFVGMESKQVMVGNRSVIDVALSLAAKEMEEMVITGYQILKRSDVVGSTASIQAKDLNLNGINTLEQALQGKLAGLVVTNTSGMVGTKQNVRVRGTSTLVGNQEPIWVVDGIIQEDPLPFKAQELNTAGNINADNFDYLRTFVGNSIRWLNPNDIQDITVLKDASATAIYGVRAANGVIVITTKKGQVGPPSINYSTNFSITEKVNYDKLNLMNSKERVAVSREIFERGLTSPFVNNNIGYAGALNEYLYLKTINEADFNAKVAALETANTDWFNILFRSPISNNHNLGISGGNSNTRYYSSFGYNTTNGTAIGNDTRAITGNLAMTSQVFKNLTLGIRLSASKNTTNGFYQVSPYDYATKVNRAISAYGADGELSFYRNASGYLFNIINERDETGNVNNVLTTNGSMDINYRISDNFRFQTLFSYNASATNGLTYATEKTEYVSRTLRFAEYGISPADPAYINSRLPVGGEFNEVNSTNRTLGWRNSLSYNKTFAQKHTVAVMIGAETNSSQYDGFQATSYGYLRDRGKSFAALPLTVTSQKTVNSLLVSIPRITDRKINTMGVYLTSSYSYANRYVFNFSVRNDRSNRFGQFTNEKFNPVWAGGLRWNIANEKWFAASNWISGLALRSSFGYQRNIASNISPDLIIKLPTGAAANSTDPLTGEALLTVSNLPYGDLRWEQTTSLNLGLDWNLFQNKVSGSIEYYTKRGRDLITTLPVPLEYGVSNMFVNGGSINNEGYEVSASFVPVRTRNFTWSVNLNTSKNRNLITKTGAQVVSWRTAASGQLNIEGQPVSAFYAFKYTGINPATGEPMLDLSVAPGADPKNPTSFMQYMGKLDPDFTSGLGMSFRYKMFSVSSSFYLQVGGKRFLAPLYNYAATNSGLPTEYENLSRLILDRWTPSNPNATVPALPNGSLPSIALPNNDQTYKNTYLLYNYSTDRVVSASSLRCNNINLSYTLPEALVKKIKCKNIFLGGGVSNPFAFNSHDFKGIDPEVATGGQPRTRTYTLNLNLSF</sequence>
<name>A0AAU7K8W4_9SPHI</name>
<dbReference type="Pfam" id="PF07715">
    <property type="entry name" value="Plug"/>
    <property type="match status" value="1"/>
</dbReference>
<evidence type="ECO:0000256" key="4">
    <source>
        <dbReference type="ARBA" id="ARBA00022692"/>
    </source>
</evidence>
<dbReference type="InterPro" id="IPR012910">
    <property type="entry name" value="Plug_dom"/>
</dbReference>